<name>A0A6D2KP16_9BRAS</name>
<reference evidence="2" key="1">
    <citation type="submission" date="2020-01" db="EMBL/GenBank/DDBJ databases">
        <authorList>
            <person name="Mishra B."/>
        </authorList>
    </citation>
    <scope>NUCLEOTIDE SEQUENCE [LARGE SCALE GENOMIC DNA]</scope>
</reference>
<feature type="region of interest" description="Disordered" evidence="1">
    <location>
        <begin position="78"/>
        <end position="103"/>
    </location>
</feature>
<evidence type="ECO:0000256" key="1">
    <source>
        <dbReference type="SAM" id="MobiDB-lite"/>
    </source>
</evidence>
<gene>
    <name evidence="2" type="ORF">MERR_LOCUS42276</name>
</gene>
<organism evidence="2 3">
    <name type="scientific">Microthlaspi erraticum</name>
    <dbReference type="NCBI Taxonomy" id="1685480"/>
    <lineage>
        <taxon>Eukaryota</taxon>
        <taxon>Viridiplantae</taxon>
        <taxon>Streptophyta</taxon>
        <taxon>Embryophyta</taxon>
        <taxon>Tracheophyta</taxon>
        <taxon>Spermatophyta</taxon>
        <taxon>Magnoliopsida</taxon>
        <taxon>eudicotyledons</taxon>
        <taxon>Gunneridae</taxon>
        <taxon>Pentapetalae</taxon>
        <taxon>rosids</taxon>
        <taxon>malvids</taxon>
        <taxon>Brassicales</taxon>
        <taxon>Brassicaceae</taxon>
        <taxon>Coluteocarpeae</taxon>
        <taxon>Microthlaspi</taxon>
    </lineage>
</organism>
<proteinExistence type="predicted"/>
<dbReference type="EMBL" id="CACVBM020001606">
    <property type="protein sequence ID" value="CAA7055040.1"/>
    <property type="molecule type" value="Genomic_DNA"/>
</dbReference>
<sequence length="172" mass="20188">MEQLEDEPLRSYFDRFKSTLLDLDEIPGAPQISEAVLIQALGNRLWYRSRFQEDFYLRPFPTLKDAFLRAEQYVVFPPPRGSTPNAPRCRHKSSPRRDDVYINDDDTERNMEDHTLADRHGSPQCAFSDQEIFKIIADIRRTPMTSRLSEVPLKKRISLHLSFYDGRDDPKQ</sequence>
<dbReference type="Proteomes" id="UP000467841">
    <property type="component" value="Unassembled WGS sequence"/>
</dbReference>
<keyword evidence="3" id="KW-1185">Reference proteome</keyword>
<evidence type="ECO:0008006" key="4">
    <source>
        <dbReference type="Google" id="ProtNLM"/>
    </source>
</evidence>
<evidence type="ECO:0000313" key="2">
    <source>
        <dbReference type="EMBL" id="CAA7055040.1"/>
    </source>
</evidence>
<protein>
    <recommendedName>
        <fullName evidence="4">Retrotransposon gag domain-containing protein</fullName>
    </recommendedName>
</protein>
<comment type="caution">
    <text evidence="2">The sequence shown here is derived from an EMBL/GenBank/DDBJ whole genome shotgun (WGS) entry which is preliminary data.</text>
</comment>
<evidence type="ECO:0000313" key="3">
    <source>
        <dbReference type="Proteomes" id="UP000467841"/>
    </source>
</evidence>
<accession>A0A6D2KP16</accession>
<dbReference type="AlphaFoldDB" id="A0A6D2KP16"/>